<reference evidence="2 3" key="1">
    <citation type="journal article" date="2005" name="Int. J. Syst. Evol. Microbiol.">
        <title>Bacillus litoralis sp. nov., isolated from a tidal flat of the Yellow Sea in Korea.</title>
        <authorList>
            <person name="Yoon J.H."/>
            <person name="Oh T.K."/>
        </authorList>
    </citation>
    <scope>NUCLEOTIDE SEQUENCE [LARGE SCALE GENOMIC DNA]</scope>
    <source>
        <strain evidence="2 3">SW-211</strain>
    </source>
</reference>
<dbReference type="AlphaFoldDB" id="A0A5C6W9X8"/>
<sequence>MYKNTKFALIASLVVLIGFPVLFILISLFTGQWGYLLWSIIHSFTAGFTGLMITFMQLKKAVFANFVAFTHPKKSAQY</sequence>
<feature type="transmembrane region" description="Helical" evidence="1">
    <location>
        <begin position="7"/>
        <end position="29"/>
    </location>
</feature>
<evidence type="ECO:0000256" key="1">
    <source>
        <dbReference type="SAM" id="Phobius"/>
    </source>
</evidence>
<dbReference type="Proteomes" id="UP000321363">
    <property type="component" value="Unassembled WGS sequence"/>
</dbReference>
<proteinExistence type="predicted"/>
<dbReference type="EMBL" id="VOQF01000001">
    <property type="protein sequence ID" value="TXC92669.1"/>
    <property type="molecule type" value="Genomic_DNA"/>
</dbReference>
<evidence type="ECO:0000313" key="2">
    <source>
        <dbReference type="EMBL" id="TXC92669.1"/>
    </source>
</evidence>
<accession>A0A5C6W9X8</accession>
<gene>
    <name evidence="2" type="ORF">FS935_00195</name>
</gene>
<keyword evidence="1" id="KW-1133">Transmembrane helix</keyword>
<feature type="transmembrane region" description="Helical" evidence="1">
    <location>
        <begin position="35"/>
        <end position="56"/>
    </location>
</feature>
<dbReference type="RefSeq" id="WP_146945529.1">
    <property type="nucleotide sequence ID" value="NZ_VOQF01000001.1"/>
</dbReference>
<keyword evidence="3" id="KW-1185">Reference proteome</keyword>
<name>A0A5C6W9X8_9BACI</name>
<dbReference type="OrthoDB" id="2897504at2"/>
<protein>
    <submittedName>
        <fullName evidence="2">Uncharacterized protein</fullName>
    </submittedName>
</protein>
<keyword evidence="1" id="KW-0812">Transmembrane</keyword>
<evidence type="ECO:0000313" key="3">
    <source>
        <dbReference type="Proteomes" id="UP000321363"/>
    </source>
</evidence>
<comment type="caution">
    <text evidence="2">The sequence shown here is derived from an EMBL/GenBank/DDBJ whole genome shotgun (WGS) entry which is preliminary data.</text>
</comment>
<keyword evidence="1" id="KW-0472">Membrane</keyword>
<organism evidence="2 3">
    <name type="scientific">Metabacillus litoralis</name>
    <dbReference type="NCBI Taxonomy" id="152268"/>
    <lineage>
        <taxon>Bacteria</taxon>
        <taxon>Bacillati</taxon>
        <taxon>Bacillota</taxon>
        <taxon>Bacilli</taxon>
        <taxon>Bacillales</taxon>
        <taxon>Bacillaceae</taxon>
        <taxon>Metabacillus</taxon>
    </lineage>
</organism>